<keyword evidence="16" id="KW-1185">Reference proteome</keyword>
<dbReference type="GO" id="GO:0030148">
    <property type="term" value="P:sphingolipid biosynthetic process"/>
    <property type="evidence" value="ECO:0007669"/>
    <property type="project" value="TreeGrafter"/>
</dbReference>
<evidence type="ECO:0000256" key="7">
    <source>
        <dbReference type="ARBA" id="ARBA00022832"/>
    </source>
</evidence>
<comment type="function">
    <text evidence="14">Catalyzes the third of the four reactions of the long-chain fatty acids elongation cycle. This endoplasmic reticulum-bound enzymatic process, allows the addition of two carbons to the chain of long- and very long-chain fatty acids/VLCFAs per cycle. This enzyme catalyzes the dehydration of the 3-hydroxyacyl-CoA intermediate into trans-2,3-enoyl-CoA, within each cycle of fatty acid elongation. Thereby, it participates to the production of VLCFAs of different chain lengths that are involved in multiple biological processes as precursors of membrane lipids and lipid mediators.</text>
</comment>
<dbReference type="EC" id="4.2.1.134" evidence="4 14"/>
<reference evidence="15 16" key="1">
    <citation type="journal article" date="2024" name="Nat. Commun.">
        <title>Phylogenomics reveals the evolutionary origins of lichenization in chlorophyte algae.</title>
        <authorList>
            <person name="Puginier C."/>
            <person name="Libourel C."/>
            <person name="Otte J."/>
            <person name="Skaloud P."/>
            <person name="Haon M."/>
            <person name="Grisel S."/>
            <person name="Petersen M."/>
            <person name="Berrin J.G."/>
            <person name="Delaux P.M."/>
            <person name="Dal Grande F."/>
            <person name="Keller J."/>
        </authorList>
    </citation>
    <scope>NUCLEOTIDE SEQUENCE [LARGE SCALE GENOMIC DNA]</scope>
    <source>
        <strain evidence="15 16">SAG 2043</strain>
    </source>
</reference>
<dbReference type="Pfam" id="PF04387">
    <property type="entry name" value="PTPLA"/>
    <property type="match status" value="1"/>
</dbReference>
<dbReference type="InterPro" id="IPR007482">
    <property type="entry name" value="Tyr_Pase-like_PTPLA"/>
</dbReference>
<evidence type="ECO:0000256" key="5">
    <source>
        <dbReference type="ARBA" id="ARBA00022516"/>
    </source>
</evidence>
<keyword evidence="7 14" id="KW-0276">Fatty acid metabolism</keyword>
<keyword evidence="14" id="KW-0256">Endoplasmic reticulum</keyword>
<comment type="subcellular location">
    <subcellularLocation>
        <location evidence="14">Endoplasmic reticulum membrane</location>
        <topology evidence="14">Multi-pass membrane protein</topology>
    </subcellularLocation>
    <subcellularLocation>
        <location evidence="1">Membrane</location>
        <topology evidence="1">Multi-pass membrane protein</topology>
    </subcellularLocation>
</comment>
<comment type="similarity">
    <text evidence="3 14">Belongs to the very long-chain fatty acids dehydratase HACD family.</text>
</comment>
<evidence type="ECO:0000256" key="1">
    <source>
        <dbReference type="ARBA" id="ARBA00004141"/>
    </source>
</evidence>
<keyword evidence="10 14" id="KW-0472">Membrane</keyword>
<dbReference type="GO" id="GO:0042761">
    <property type="term" value="P:very long-chain fatty acid biosynthetic process"/>
    <property type="evidence" value="ECO:0007669"/>
    <property type="project" value="TreeGrafter"/>
</dbReference>
<accession>A0AAW1Q4J9</accession>
<evidence type="ECO:0000256" key="10">
    <source>
        <dbReference type="ARBA" id="ARBA00023136"/>
    </source>
</evidence>
<evidence type="ECO:0000313" key="15">
    <source>
        <dbReference type="EMBL" id="KAK9816955.1"/>
    </source>
</evidence>
<evidence type="ECO:0000256" key="6">
    <source>
        <dbReference type="ARBA" id="ARBA00022692"/>
    </source>
</evidence>
<feature type="transmembrane region" description="Helical" evidence="14">
    <location>
        <begin position="193"/>
        <end position="217"/>
    </location>
</feature>
<dbReference type="AlphaFoldDB" id="A0AAW1Q4J9"/>
<evidence type="ECO:0000256" key="4">
    <source>
        <dbReference type="ARBA" id="ARBA00013122"/>
    </source>
</evidence>
<evidence type="ECO:0000256" key="14">
    <source>
        <dbReference type="RuleBase" id="RU363109"/>
    </source>
</evidence>
<feature type="transmembrane region" description="Helical" evidence="14">
    <location>
        <begin position="113"/>
        <end position="133"/>
    </location>
</feature>
<keyword evidence="6 14" id="KW-0812">Transmembrane</keyword>
<sequence>MAGSKYLILYNLAAGTSWAYIFALTVNAIYQGQTTQELWKDVELPLKAAQTAAVLEVFHSAFGLVRSPVMTTLMQITSRIWVVWGLLHPVPGPTTSGSIPLLKLPNFTLKLDLFSLLLAWSITEIIRYSFYALKEAGRAPYFLLWLRYTTFIVLYPLGVASELTMAYLAMPTVKKSHLWNISMPNAVNFSFDYYYLCWLAIAGYVPGLPQLYLYMFAQRKKLLGPPKAKRQ</sequence>
<evidence type="ECO:0000256" key="8">
    <source>
        <dbReference type="ARBA" id="ARBA00022989"/>
    </source>
</evidence>
<comment type="catalytic activity">
    <reaction evidence="13 14">
        <text>a very-long-chain (3R)-3-hydroxyacyl-CoA = a very-long-chain (2E)-enoyl-CoA + H2O</text>
        <dbReference type="Rhea" id="RHEA:45812"/>
        <dbReference type="ChEBI" id="CHEBI:15377"/>
        <dbReference type="ChEBI" id="CHEBI:83728"/>
        <dbReference type="ChEBI" id="CHEBI:85440"/>
        <dbReference type="EC" id="4.2.1.134"/>
    </reaction>
</comment>
<dbReference type="Proteomes" id="UP001489004">
    <property type="component" value="Unassembled WGS sequence"/>
</dbReference>
<name>A0AAW1Q4J9_9CHLO</name>
<keyword evidence="11 14" id="KW-0275">Fatty acid biosynthesis</keyword>
<organism evidence="15 16">
    <name type="scientific">[Myrmecia] bisecta</name>
    <dbReference type="NCBI Taxonomy" id="41462"/>
    <lineage>
        <taxon>Eukaryota</taxon>
        <taxon>Viridiplantae</taxon>
        <taxon>Chlorophyta</taxon>
        <taxon>core chlorophytes</taxon>
        <taxon>Trebouxiophyceae</taxon>
        <taxon>Trebouxiales</taxon>
        <taxon>Trebouxiaceae</taxon>
        <taxon>Myrmecia</taxon>
    </lineage>
</organism>
<comment type="caution">
    <text evidence="15">The sequence shown here is derived from an EMBL/GenBank/DDBJ whole genome shotgun (WGS) entry which is preliminary data.</text>
</comment>
<evidence type="ECO:0000313" key="16">
    <source>
        <dbReference type="Proteomes" id="UP001489004"/>
    </source>
</evidence>
<keyword evidence="9 14" id="KW-0443">Lipid metabolism</keyword>
<evidence type="ECO:0000256" key="12">
    <source>
        <dbReference type="ARBA" id="ARBA00023239"/>
    </source>
</evidence>
<comment type="caution">
    <text evidence="14">Lacks conserved residue(s) required for the propagation of feature annotation.</text>
</comment>
<evidence type="ECO:0000256" key="11">
    <source>
        <dbReference type="ARBA" id="ARBA00023160"/>
    </source>
</evidence>
<dbReference type="GO" id="GO:0030497">
    <property type="term" value="P:fatty acid elongation"/>
    <property type="evidence" value="ECO:0007669"/>
    <property type="project" value="TreeGrafter"/>
</dbReference>
<evidence type="ECO:0000256" key="3">
    <source>
        <dbReference type="ARBA" id="ARBA00007811"/>
    </source>
</evidence>
<evidence type="ECO:0000256" key="9">
    <source>
        <dbReference type="ARBA" id="ARBA00023098"/>
    </source>
</evidence>
<evidence type="ECO:0000256" key="13">
    <source>
        <dbReference type="ARBA" id="ARBA00036671"/>
    </source>
</evidence>
<proteinExistence type="inferred from homology"/>
<dbReference type="EMBL" id="JALJOR010000005">
    <property type="protein sequence ID" value="KAK9816955.1"/>
    <property type="molecule type" value="Genomic_DNA"/>
</dbReference>
<gene>
    <name evidence="15" type="ORF">WJX72_007375</name>
</gene>
<keyword evidence="5 14" id="KW-0444">Lipid biosynthesis</keyword>
<dbReference type="PANTHER" id="PTHR11035">
    <property type="entry name" value="VERY-LONG-CHAIN (3R)-3-HYDROXYACYL-COA DEHYDRATASE"/>
    <property type="match status" value="1"/>
</dbReference>
<keyword evidence="8 14" id="KW-1133">Transmembrane helix</keyword>
<dbReference type="GO" id="GO:0102158">
    <property type="term" value="F:very-long-chain (3R)-3-hydroxyacyl-CoA dehydratase activity"/>
    <property type="evidence" value="ECO:0007669"/>
    <property type="project" value="UniProtKB-EC"/>
</dbReference>
<feature type="transmembrane region" description="Helical" evidence="14">
    <location>
        <begin position="7"/>
        <end position="30"/>
    </location>
</feature>
<dbReference type="GO" id="GO:0005789">
    <property type="term" value="C:endoplasmic reticulum membrane"/>
    <property type="evidence" value="ECO:0007669"/>
    <property type="project" value="UniProtKB-SubCell"/>
</dbReference>
<protein>
    <recommendedName>
        <fullName evidence="4 14">Very-long-chain (3R)-3-hydroxyacyl-CoA dehydratase</fullName>
        <ecNumber evidence="4 14">4.2.1.134</ecNumber>
    </recommendedName>
</protein>
<dbReference type="PANTHER" id="PTHR11035:SF3">
    <property type="entry name" value="VERY-LONG-CHAIN (3R)-3-HYDROXYACYL-COA DEHYDRATASE"/>
    <property type="match status" value="1"/>
</dbReference>
<evidence type="ECO:0000256" key="2">
    <source>
        <dbReference type="ARBA" id="ARBA00005194"/>
    </source>
</evidence>
<comment type="pathway">
    <text evidence="2 14">Lipid metabolism; fatty acid biosynthesis.</text>
</comment>
<keyword evidence="12 14" id="KW-0456">Lyase</keyword>
<feature type="transmembrane region" description="Helical" evidence="14">
    <location>
        <begin position="145"/>
        <end position="170"/>
    </location>
</feature>